<dbReference type="InterPro" id="IPR005034">
    <property type="entry name" value="Dicer_dimerisation"/>
</dbReference>
<dbReference type="InterPro" id="IPR036389">
    <property type="entry name" value="RNase_III_sf"/>
</dbReference>
<evidence type="ECO:0000256" key="5">
    <source>
        <dbReference type="ARBA" id="ARBA00022840"/>
    </source>
</evidence>
<protein>
    <recommendedName>
        <fullName evidence="7">RNase III domain-containing protein</fullName>
    </recommendedName>
</protein>
<dbReference type="PANTHER" id="PTHR14950">
    <property type="entry name" value="DICER-RELATED"/>
    <property type="match status" value="1"/>
</dbReference>
<dbReference type="GO" id="GO:0005524">
    <property type="term" value="F:ATP binding"/>
    <property type="evidence" value="ECO:0007669"/>
    <property type="project" value="UniProtKB-KW"/>
</dbReference>
<dbReference type="Gene3D" id="3.30.160.380">
    <property type="entry name" value="Dicer dimerisation domain"/>
    <property type="match status" value="1"/>
</dbReference>
<dbReference type="InterPro" id="IPR027417">
    <property type="entry name" value="P-loop_NTPase"/>
</dbReference>
<keyword evidence="9" id="KW-1185">Reference proteome</keyword>
<evidence type="ECO:0000313" key="8">
    <source>
        <dbReference type="EMBL" id="KAJ3836395.1"/>
    </source>
</evidence>
<dbReference type="Gene3D" id="1.10.1520.10">
    <property type="entry name" value="Ribonuclease III domain"/>
    <property type="match status" value="2"/>
</dbReference>
<dbReference type="InterPro" id="IPR000999">
    <property type="entry name" value="RNase_III_dom"/>
</dbReference>
<evidence type="ECO:0000256" key="3">
    <source>
        <dbReference type="ARBA" id="ARBA00022801"/>
    </source>
</evidence>
<organism evidence="8 9">
    <name type="scientific">Lentinula raphanica</name>
    <dbReference type="NCBI Taxonomy" id="153919"/>
    <lineage>
        <taxon>Eukaryota</taxon>
        <taxon>Fungi</taxon>
        <taxon>Dikarya</taxon>
        <taxon>Basidiomycota</taxon>
        <taxon>Agaricomycotina</taxon>
        <taxon>Agaricomycetes</taxon>
        <taxon>Agaricomycetidae</taxon>
        <taxon>Agaricales</taxon>
        <taxon>Marasmiineae</taxon>
        <taxon>Omphalotaceae</taxon>
        <taxon>Lentinula</taxon>
    </lineage>
</organism>
<dbReference type="GO" id="GO:0005634">
    <property type="term" value="C:nucleus"/>
    <property type="evidence" value="ECO:0007669"/>
    <property type="project" value="TreeGrafter"/>
</dbReference>
<dbReference type="GO" id="GO:0004525">
    <property type="term" value="F:ribonuclease III activity"/>
    <property type="evidence" value="ECO:0007669"/>
    <property type="project" value="InterPro"/>
</dbReference>
<dbReference type="Proteomes" id="UP001163846">
    <property type="component" value="Unassembled WGS sequence"/>
</dbReference>
<dbReference type="SUPFAM" id="SSF69065">
    <property type="entry name" value="RNase III domain-like"/>
    <property type="match status" value="2"/>
</dbReference>
<dbReference type="GO" id="GO:0005737">
    <property type="term" value="C:cytoplasm"/>
    <property type="evidence" value="ECO:0007669"/>
    <property type="project" value="TreeGrafter"/>
</dbReference>
<dbReference type="GO" id="GO:0004386">
    <property type="term" value="F:helicase activity"/>
    <property type="evidence" value="ECO:0007669"/>
    <property type="project" value="UniProtKB-KW"/>
</dbReference>
<proteinExistence type="predicted"/>
<dbReference type="InterPro" id="IPR001650">
    <property type="entry name" value="Helicase_C-like"/>
</dbReference>
<evidence type="ECO:0000259" key="7">
    <source>
        <dbReference type="PROSITE" id="PS50142"/>
    </source>
</evidence>
<gene>
    <name evidence="8" type="ORF">F5878DRAFT_541437</name>
</gene>
<dbReference type="SMART" id="SM00535">
    <property type="entry name" value="RIBOc"/>
    <property type="match status" value="2"/>
</dbReference>
<evidence type="ECO:0000256" key="6">
    <source>
        <dbReference type="SAM" id="MobiDB-lite"/>
    </source>
</evidence>
<evidence type="ECO:0000313" key="9">
    <source>
        <dbReference type="Proteomes" id="UP001163846"/>
    </source>
</evidence>
<dbReference type="GO" id="GO:0003723">
    <property type="term" value="F:RNA binding"/>
    <property type="evidence" value="ECO:0007669"/>
    <property type="project" value="TreeGrafter"/>
</dbReference>
<sequence length="1194" mass="133259">MCLVELLPSVRETVVVYDPPNSPPTTPLVRQLRSLGSDEPCIRRLFKNYQHALAQLGSFAAGLVCRQLIDIDKADSLPPEIRQSLLIQVPQGASPEIDMASPGFNVTPKVLKLVQILKSCRELGGDFCGIIFVRRRIVADTLMQLLLRLDSELGFLRIRVLFGARNLDTSHQDEILRMVKDGSCNLLIATKSVEDLDLPNVPVLIKFDLFDSQLSHAHALSHCLGANSHIISMVERGNGAHHAIISHLSNLNSPRLRVWTNAHRWTPQSSIPDEALYTDRDSYSSDSDEESESVSFIRDSTTGSRMYPQDALNAIYSLCSSEREPGGNEMYNPLFEFDIQDDGHFVCRVRRTGLLQNLPMTWSSPNPTKAGARRLAAYDACAGLYDQGLLDSRVFPRTWATPSDSDPLPALNPKIPGTRTYPIKSPAFWTNTALVPLNSLTRVYPMIISVDCGNVSESLPLHAPLVMLVRQPLPDMPDFNVFFAGIPARISLIRAKPIVLDESQLQDIHAYNTLLWRAMLNKSYPYSINETLAHYVPLTGEWSCEVAQRSQELDVSNFISWKSISATLADWVVPLKCDSVEALREDIVDALIQDRWAVYTRRYDTVVVRHDLNPLSKPLDPELQEYENLLEYCKANREGFEGLKNDQQPLLEVVRLPPLKDRLQPAAGPFTPSTSNRRYFIPELCAKVTVPASTFRTVLLLPCIMRRINDFLLVKELNSGLLDYCVSDELLHVAISPPSAGIEYDYERLELLGDAFLKLLSSIYVFVTYPKADESSMHNYRQALISNKSLWKNAIAVGLPSSIRSRPLSFKGWSVPRTPTSDTGEKKEEEESSRKTTPSSDDPKNVFIPKKRRRALKILNWKPLQHLGDKALADVVEAIMGAALLSGGTDAALKAAKALNVPLPNIEKWADFGKRSQEVSEPVVAVQISSSTIGAIEAIIGCPFKRPQFLIQALTHKTSAQSTTYERLEFIGDAILDFMVIRHLFHRHQQMNPGMLTVLKGAMVSNTTLAALCVLSGLHHHLLFGSDKLAHDIREYENLVIQAQNEEYAAAEKEGRPCGQFWHNIESPKVLGDLLESILGALYVSDEYSPVGAEAFFDKVFEPFYNRHITLQTLSHHPTKTLFEFIQSKGCGNFSLVKEANEYLVLVHDVVLASTQDENGISGAKVVSSIGLCALEGDPGFLARTCNCWKDTKW</sequence>
<dbReference type="Pfam" id="PF00636">
    <property type="entry name" value="Ribonuclease_3"/>
    <property type="match status" value="2"/>
</dbReference>
<dbReference type="PROSITE" id="PS50142">
    <property type="entry name" value="RNASE_3_2"/>
    <property type="match status" value="2"/>
</dbReference>
<evidence type="ECO:0000256" key="4">
    <source>
        <dbReference type="ARBA" id="ARBA00022806"/>
    </source>
</evidence>
<feature type="domain" description="RNase III" evidence="7">
    <location>
        <begin position="729"/>
        <end position="888"/>
    </location>
</feature>
<dbReference type="InterPro" id="IPR038248">
    <property type="entry name" value="Dicer_dimer_sf"/>
</dbReference>
<dbReference type="Pfam" id="PF03368">
    <property type="entry name" value="Dicer_dimer"/>
    <property type="match status" value="1"/>
</dbReference>
<feature type="region of interest" description="Disordered" evidence="6">
    <location>
        <begin position="814"/>
        <end position="846"/>
    </location>
</feature>
<accession>A0AA38P595</accession>
<keyword evidence="5" id="KW-0067">ATP-binding</keyword>
<keyword evidence="4" id="KW-0347">Helicase</keyword>
<evidence type="ECO:0000256" key="2">
    <source>
        <dbReference type="ARBA" id="ARBA00022741"/>
    </source>
</evidence>
<dbReference type="CDD" id="cd00593">
    <property type="entry name" value="RIBOc"/>
    <property type="match status" value="2"/>
</dbReference>
<dbReference type="PANTHER" id="PTHR14950:SF37">
    <property type="entry name" value="ENDORIBONUCLEASE DICER"/>
    <property type="match status" value="1"/>
</dbReference>
<dbReference type="Gene3D" id="3.40.50.300">
    <property type="entry name" value="P-loop containing nucleotide triphosphate hydrolases"/>
    <property type="match status" value="1"/>
</dbReference>
<comment type="caution">
    <text evidence="8">The sequence shown here is derived from an EMBL/GenBank/DDBJ whole genome shotgun (WGS) entry which is preliminary data.</text>
</comment>
<dbReference type="EMBL" id="MU806323">
    <property type="protein sequence ID" value="KAJ3836395.1"/>
    <property type="molecule type" value="Genomic_DNA"/>
</dbReference>
<keyword evidence="2" id="KW-0547">Nucleotide-binding</keyword>
<reference evidence="8" key="1">
    <citation type="submission" date="2022-08" db="EMBL/GenBank/DDBJ databases">
        <authorList>
            <consortium name="DOE Joint Genome Institute"/>
            <person name="Min B."/>
            <person name="Riley R."/>
            <person name="Sierra-Patev S."/>
            <person name="Naranjo-Ortiz M."/>
            <person name="Looney B."/>
            <person name="Konkel Z."/>
            <person name="Slot J.C."/>
            <person name="Sakamoto Y."/>
            <person name="Steenwyk J.L."/>
            <person name="Rokas A."/>
            <person name="Carro J."/>
            <person name="Camarero S."/>
            <person name="Ferreira P."/>
            <person name="Molpeceres G."/>
            <person name="Ruiz-Duenas F.J."/>
            <person name="Serrano A."/>
            <person name="Henrissat B."/>
            <person name="Drula E."/>
            <person name="Hughes K.W."/>
            <person name="Mata J.L."/>
            <person name="Ishikawa N.K."/>
            <person name="Vargas-Isla R."/>
            <person name="Ushijima S."/>
            <person name="Smith C.A."/>
            <person name="Ahrendt S."/>
            <person name="Andreopoulos W."/>
            <person name="He G."/>
            <person name="Labutti K."/>
            <person name="Lipzen A."/>
            <person name="Ng V."/>
            <person name="Sandor L."/>
            <person name="Barry K."/>
            <person name="Martinez A.T."/>
            <person name="Xiao Y."/>
            <person name="Gibbons J.G."/>
            <person name="Terashima K."/>
            <person name="Hibbett D.S."/>
            <person name="Grigoriev I.V."/>
        </authorList>
    </citation>
    <scope>NUCLEOTIDE SEQUENCE</scope>
    <source>
        <strain evidence="8">TFB9207</strain>
    </source>
</reference>
<feature type="domain" description="RNase III" evidence="7">
    <location>
        <begin position="933"/>
        <end position="1087"/>
    </location>
</feature>
<dbReference type="AlphaFoldDB" id="A0AA38P595"/>
<feature type="compositionally biased region" description="Basic and acidic residues" evidence="6">
    <location>
        <begin position="823"/>
        <end position="834"/>
    </location>
</feature>
<name>A0AA38P595_9AGAR</name>
<feature type="region of interest" description="Disordered" evidence="6">
    <location>
        <begin position="276"/>
        <end position="296"/>
    </location>
</feature>
<keyword evidence="1" id="KW-0677">Repeat</keyword>
<dbReference type="SUPFAM" id="SSF52540">
    <property type="entry name" value="P-loop containing nucleoside triphosphate hydrolases"/>
    <property type="match status" value="1"/>
</dbReference>
<dbReference type="GO" id="GO:0030422">
    <property type="term" value="P:siRNA processing"/>
    <property type="evidence" value="ECO:0007669"/>
    <property type="project" value="TreeGrafter"/>
</dbReference>
<dbReference type="Pfam" id="PF00271">
    <property type="entry name" value="Helicase_C"/>
    <property type="match status" value="1"/>
</dbReference>
<keyword evidence="3" id="KW-0378">Hydrolase</keyword>
<evidence type="ECO:0000256" key="1">
    <source>
        <dbReference type="ARBA" id="ARBA00022737"/>
    </source>
</evidence>